<protein>
    <recommendedName>
        <fullName evidence="1">RNA-dependent RNA polymerase</fullName>
        <ecNumber evidence="1">2.7.7.48</ecNumber>
    </recommendedName>
</protein>
<feature type="domain" description="RDRP core" evidence="3">
    <location>
        <begin position="435"/>
        <end position="1054"/>
    </location>
</feature>
<dbReference type="Pfam" id="PF05183">
    <property type="entry name" value="RdRP"/>
    <property type="match status" value="1"/>
</dbReference>
<evidence type="ECO:0000313" key="6">
    <source>
        <dbReference type="Proteomes" id="UP001583186"/>
    </source>
</evidence>
<comment type="similarity">
    <text evidence="1">Belongs to the RdRP family.</text>
</comment>
<sequence length="1313" mass="149110">MEVFVHNLPAEGNLSDQGLLLQLRPFMRALKIPDTAYDCEKAAKKPHAFITFLSEQEGKRFLDKHGEVKTPPRNTRGKGPILRHGTMSRLRILGANVMCRVSDRPPNRSSLGVLAARENERLEMQHPNIQKTGATATSATSTAKQTPHTTAPAKQNKYNDMADKSFQFDRFSCGYYKFLDDGALAFVPEYVDVTIKGMAEFGKRHLTVYSSDGRAIYIPLFTIHEIVWSPHGLVSLTLTTVPLFFSSMQDTGKRTRLTALDDRHAKLVGKCLVYQIVVRPQQIHRKMQRLANLGGLTVTRYDVQNASGPDFSTSDLNLRMLLAQYTQDRRLPYSILLQFQALVSNAYLHPDTVSGLARKLAQTFDKTPISVEAMKKLFYAIDWPTPNHHDPSEFGVPALYDYLVDTELDMADGLYVRQGLVNPGGNLTAIHRVMVTPTHLTLHGPELENKNRVLRKFPNHHDYFIRVQFCDEDGQSLRFNGRVDFSQVYDRFRTSMIEGINMAGRTFSFLGWSHSSLRSHSMWFVAPFIDDNGKLQTHFTIISDLGDFNKIHSPARCAARIGQAFSETPFAVPLDENRISVYGMPDVTSPADENRVFSDGVGTISWEAAEAIWRQLPRGKKRPTCFQVRYAGAKGMLSLDTRLTGKSIFLRPSMIKFESSEKTNLEICDMATQPIPLYLNRQLIKILEDMGVPTSWFQKRQEEALFELRLITSSPYNMASFLKAQTVATSIKLHKVLLLADRLGLDFRTDPFLRRATDAVILRELRLLKHKARMFVPLGITLFGIMDETGFLRENEVYITFDVPETGSKSKRFRPPPKHNDLVIVTRSPALHPGDIQRARNMHPPPNDPDHPLRHLRNCIVFSSKGVRDLPSQLSGGDLDGDIFNIIWDPEVCELPNLNTFMPADYPRHDPLNIGRPVENRDIANFFIDFVQTDHLGAIATRHMILADQLPRGTHELNCIKVAALHSTAVDFSKTGIPADLKSMPRANRYRPDFLSPGPIVEVHNRKDIDLEQFMAKFGFGEEEDEEEEKHEMDAPSYKYYRSTKTLGTLYRAIDERKIWEDDVRRGTDPDDGDDPMFYDAFLEWATQECELLGCTTTNWQRCTDEAFRIRSAYEDAMVATMYEFSEHPTQPITELEVFIGTIVNKTGSQTLRQRDRSRKLRDEYERISSWITAQIRPRGRKDDDFVGGDSDDGNVGGDSDDGGVDLEEDDADYDREDQDWRAKRIAVLELCLACAYSQKEDKKGEKDERRKERSGLGCTKKNNESNVIESFWLVAASALIRELEFIHHGLQFDADLQQDMAQLSLGGGGRRT</sequence>
<feature type="compositionally biased region" description="Low complexity" evidence="2">
    <location>
        <begin position="130"/>
        <end position="146"/>
    </location>
</feature>
<comment type="catalytic activity">
    <reaction evidence="1">
        <text>RNA(n) + a ribonucleoside 5'-triphosphate = RNA(n+1) + diphosphate</text>
        <dbReference type="Rhea" id="RHEA:21248"/>
        <dbReference type="Rhea" id="RHEA-COMP:14527"/>
        <dbReference type="Rhea" id="RHEA-COMP:17342"/>
        <dbReference type="ChEBI" id="CHEBI:33019"/>
        <dbReference type="ChEBI" id="CHEBI:61557"/>
        <dbReference type="ChEBI" id="CHEBI:140395"/>
        <dbReference type="EC" id="2.7.7.48"/>
    </reaction>
</comment>
<feature type="compositionally biased region" description="Acidic residues" evidence="2">
    <location>
        <begin position="1186"/>
        <end position="1216"/>
    </location>
</feature>
<dbReference type="InterPro" id="IPR057503">
    <property type="entry name" value="PH_RdRP"/>
</dbReference>
<evidence type="ECO:0000259" key="3">
    <source>
        <dbReference type="Pfam" id="PF05183"/>
    </source>
</evidence>
<dbReference type="PANTHER" id="PTHR23079">
    <property type="entry name" value="RNA-DEPENDENT RNA POLYMERASE"/>
    <property type="match status" value="1"/>
</dbReference>
<dbReference type="EMBL" id="JAWCUI010000064">
    <property type="protein sequence ID" value="KAL1890229.1"/>
    <property type="molecule type" value="Genomic_DNA"/>
</dbReference>
<name>A0ABR3YPE3_9PEZI</name>
<organism evidence="5 6">
    <name type="scientific">Sporothrix stenoceras</name>
    <dbReference type="NCBI Taxonomy" id="5173"/>
    <lineage>
        <taxon>Eukaryota</taxon>
        <taxon>Fungi</taxon>
        <taxon>Dikarya</taxon>
        <taxon>Ascomycota</taxon>
        <taxon>Pezizomycotina</taxon>
        <taxon>Sordariomycetes</taxon>
        <taxon>Sordariomycetidae</taxon>
        <taxon>Ophiostomatales</taxon>
        <taxon>Ophiostomataceae</taxon>
        <taxon>Sporothrix</taxon>
    </lineage>
</organism>
<feature type="region of interest" description="Disordered" evidence="2">
    <location>
        <begin position="1180"/>
        <end position="1216"/>
    </location>
</feature>
<keyword evidence="1" id="KW-0808">Transferase</keyword>
<gene>
    <name evidence="5" type="ORF">Sste5346_008383</name>
</gene>
<accession>A0ABR3YPE3</accession>
<feature type="domain" description="RdRP-like PH" evidence="4">
    <location>
        <begin position="164"/>
        <end position="295"/>
    </location>
</feature>
<dbReference type="Proteomes" id="UP001583186">
    <property type="component" value="Unassembled WGS sequence"/>
</dbReference>
<dbReference type="InterPro" id="IPR057596">
    <property type="entry name" value="RDRP_core"/>
</dbReference>
<keyword evidence="1" id="KW-0696">RNA-directed RNA polymerase</keyword>
<evidence type="ECO:0000256" key="1">
    <source>
        <dbReference type="RuleBase" id="RU363098"/>
    </source>
</evidence>
<proteinExistence type="inferred from homology"/>
<dbReference type="EC" id="2.7.7.48" evidence="1"/>
<keyword evidence="1" id="KW-0548">Nucleotidyltransferase</keyword>
<feature type="region of interest" description="Disordered" evidence="2">
    <location>
        <begin position="123"/>
        <end position="155"/>
    </location>
</feature>
<dbReference type="PANTHER" id="PTHR23079:SF17">
    <property type="entry name" value="RNA-DEPENDENT RNA POLYMERASE"/>
    <property type="match status" value="1"/>
</dbReference>
<evidence type="ECO:0000313" key="5">
    <source>
        <dbReference type="EMBL" id="KAL1890229.1"/>
    </source>
</evidence>
<evidence type="ECO:0000256" key="2">
    <source>
        <dbReference type="SAM" id="MobiDB-lite"/>
    </source>
</evidence>
<keyword evidence="1" id="KW-0694">RNA-binding</keyword>
<reference evidence="5 6" key="1">
    <citation type="journal article" date="2024" name="IMA Fungus">
        <title>IMA Genome - F19 : A genome assembly and annotation guide to empower mycologists, including annotated draft genome sequences of Ceratocystis pirilliformis, Diaporthe australafricana, Fusarium ophioides, Paecilomyces lecythidis, and Sporothrix stenoceras.</title>
        <authorList>
            <person name="Aylward J."/>
            <person name="Wilson A.M."/>
            <person name="Visagie C.M."/>
            <person name="Spraker J."/>
            <person name="Barnes I."/>
            <person name="Buitendag C."/>
            <person name="Ceriani C."/>
            <person name="Del Mar Angel L."/>
            <person name="du Plessis D."/>
            <person name="Fuchs T."/>
            <person name="Gasser K."/>
            <person name="Kramer D."/>
            <person name="Li W."/>
            <person name="Munsamy K."/>
            <person name="Piso A."/>
            <person name="Price J.L."/>
            <person name="Sonnekus B."/>
            <person name="Thomas C."/>
            <person name="van der Nest A."/>
            <person name="van Dijk A."/>
            <person name="van Heerden A."/>
            <person name="van Vuuren N."/>
            <person name="Yilmaz N."/>
            <person name="Duong T.A."/>
            <person name="van der Merwe N.A."/>
            <person name="Wingfield M.J."/>
            <person name="Wingfield B.D."/>
        </authorList>
    </citation>
    <scope>NUCLEOTIDE SEQUENCE [LARGE SCALE GENOMIC DNA]</scope>
    <source>
        <strain evidence="5 6">CMW 5346</strain>
    </source>
</reference>
<dbReference type="InterPro" id="IPR007855">
    <property type="entry name" value="RDRP"/>
</dbReference>
<comment type="caution">
    <text evidence="5">The sequence shown here is derived from an EMBL/GenBank/DDBJ whole genome shotgun (WGS) entry which is preliminary data.</text>
</comment>
<keyword evidence="6" id="KW-1185">Reference proteome</keyword>
<dbReference type="Pfam" id="PF25358">
    <property type="entry name" value="PH_fung_RdRP"/>
    <property type="match status" value="1"/>
</dbReference>
<evidence type="ECO:0000259" key="4">
    <source>
        <dbReference type="Pfam" id="PF25358"/>
    </source>
</evidence>